<name>A0A081D6L6_NONUL</name>
<dbReference type="EMBL" id="BBLG01000001">
    <property type="protein sequence ID" value="GAK74562.1"/>
    <property type="molecule type" value="Genomic_DNA"/>
</dbReference>
<dbReference type="Pfam" id="PF14134">
    <property type="entry name" value="DUF4301"/>
    <property type="match status" value="1"/>
</dbReference>
<feature type="domain" description="DUF4301" evidence="1">
    <location>
        <begin position="5"/>
        <end position="516"/>
    </location>
</feature>
<evidence type="ECO:0000259" key="1">
    <source>
        <dbReference type="Pfam" id="PF14134"/>
    </source>
</evidence>
<evidence type="ECO:0000313" key="3">
    <source>
        <dbReference type="Proteomes" id="UP000028980"/>
    </source>
</evidence>
<accession>A0A081D6L6</accession>
<keyword evidence="2" id="KW-0808">Transferase</keyword>
<evidence type="ECO:0000313" key="2">
    <source>
        <dbReference type="EMBL" id="GAK74562.1"/>
    </source>
</evidence>
<protein>
    <submittedName>
        <fullName evidence="2">Ribosylnicotinamide kinase</fullName>
        <ecNumber evidence="2">2.7.1.22</ecNumber>
    </submittedName>
</protein>
<sequence>MIKFTKQQLAQLESKNITTDTILKQIERFKIGFPVVKLDRPAVVSDGILKLHNSDHSRYQRLYEERLDHLQILKFVPASGAATRMFKFLHEFLKDFDPCEDSINSFINKNRAQELFTFFIAIEKFPFYDEVMASLRTTYNEWHAKADREKKILFVKQMLEIDGLNYGNMPKGLVPFHRYKDHNTTAFEEHLFEASIYASTNKQARLHFTIAEDFKDHFNAEFDRIEKIVESKTGTEFEIEFSHQKSSTDTIAVDYNNQPIVTETGDLFFRPSGHGALLMNLNELDADIIFIKNIDNVTVSSLEQEVGDYKKSLAGLLLTLQEQCFKYLRLIDENKVDEILKAEIEEFLMIQLSAVLPPDYKKYAREFQLEYLFNRLNRPLRVCGMVKNEGEPGGGPFWVYNQKGELSIEIIEGAQIDKSNTQQVAIVNKSTHFNPVDLVCAVRDYKGEKFNLLDFCDEQTGFITHKSRLGMDIKAQELPGLWNGGMAYWNSVFVEVPLITFNPVKTVNDLLKPAHQN</sequence>
<dbReference type="Proteomes" id="UP000028980">
    <property type="component" value="Unassembled WGS sequence"/>
</dbReference>
<dbReference type="GO" id="GO:0050262">
    <property type="term" value="F:ribosylnicotinamide kinase activity"/>
    <property type="evidence" value="ECO:0007669"/>
    <property type="project" value="UniProtKB-EC"/>
</dbReference>
<dbReference type="InterPro" id="IPR025393">
    <property type="entry name" value="DUF4301"/>
</dbReference>
<dbReference type="EC" id="2.7.1.22" evidence="2"/>
<reference evidence="2 3" key="1">
    <citation type="journal article" date="2014" name="Genome Announc.">
        <title>Draft Genome Sequences of Marine Flavobacterium Nonlabens Strains NR17, NR24, NR27, NR32, NR33, and Ara13.</title>
        <authorList>
            <person name="Nakanishi M."/>
            <person name="Meirelles P."/>
            <person name="Suzuki R."/>
            <person name="Takatani N."/>
            <person name="Mino S."/>
            <person name="Suda W."/>
            <person name="Oshima K."/>
            <person name="Hattori M."/>
            <person name="Ohkuma M."/>
            <person name="Hosokawa M."/>
            <person name="Miyashita K."/>
            <person name="Thompson F.L."/>
            <person name="Niwa A."/>
            <person name="Sawabe T."/>
            <person name="Sawabe T."/>
        </authorList>
    </citation>
    <scope>NUCLEOTIDE SEQUENCE [LARGE SCALE GENOMIC DNA]</scope>
    <source>
        <strain evidence="3">JCM19296</strain>
    </source>
</reference>
<organism evidence="2 3">
    <name type="scientific">Nonlabens ulvanivorans</name>
    <name type="common">Persicivirga ulvanivorans</name>
    <dbReference type="NCBI Taxonomy" id="906888"/>
    <lineage>
        <taxon>Bacteria</taxon>
        <taxon>Pseudomonadati</taxon>
        <taxon>Bacteroidota</taxon>
        <taxon>Flavobacteriia</taxon>
        <taxon>Flavobacteriales</taxon>
        <taxon>Flavobacteriaceae</taxon>
        <taxon>Nonlabens</taxon>
    </lineage>
</organism>
<dbReference type="SUPFAM" id="SSF53448">
    <property type="entry name" value="Nucleotide-diphospho-sugar transferases"/>
    <property type="match status" value="1"/>
</dbReference>
<keyword evidence="2" id="KW-0418">Kinase</keyword>
<gene>
    <name evidence="2" type="ORF">JCM19296_140</name>
</gene>
<dbReference type="InterPro" id="IPR029044">
    <property type="entry name" value="Nucleotide-diphossugar_trans"/>
</dbReference>
<comment type="caution">
    <text evidence="2">The sequence shown here is derived from an EMBL/GenBank/DDBJ whole genome shotgun (WGS) entry which is preliminary data.</text>
</comment>
<proteinExistence type="predicted"/>
<dbReference type="AlphaFoldDB" id="A0A081D6L6"/>